<dbReference type="RefSeq" id="WP_177720292.1">
    <property type="nucleotide sequence ID" value="NZ_JACRSQ010000005.1"/>
</dbReference>
<dbReference type="EMBL" id="JACRSQ010000005">
    <property type="protein sequence ID" value="MBC8542876.1"/>
    <property type="molecule type" value="Genomic_DNA"/>
</dbReference>
<dbReference type="Gene3D" id="3.40.630.30">
    <property type="match status" value="1"/>
</dbReference>
<dbReference type="InterPro" id="IPR016181">
    <property type="entry name" value="Acyl_CoA_acyltransferase"/>
</dbReference>
<dbReference type="InterPro" id="IPR000182">
    <property type="entry name" value="GNAT_dom"/>
</dbReference>
<evidence type="ECO:0000259" key="1">
    <source>
        <dbReference type="PROSITE" id="PS51186"/>
    </source>
</evidence>
<accession>A0A926DRU1</accession>
<name>A0A926DRU1_9FIRM</name>
<keyword evidence="3" id="KW-1185">Reference proteome</keyword>
<gene>
    <name evidence="2" type="ORF">H8730_04870</name>
</gene>
<dbReference type="Pfam" id="PF13508">
    <property type="entry name" value="Acetyltransf_7"/>
    <property type="match status" value="1"/>
</dbReference>
<reference evidence="2" key="1">
    <citation type="submission" date="2020-08" db="EMBL/GenBank/DDBJ databases">
        <title>Genome public.</title>
        <authorList>
            <person name="Liu C."/>
            <person name="Sun Q."/>
        </authorList>
    </citation>
    <scope>NUCLEOTIDE SEQUENCE</scope>
    <source>
        <strain evidence="2">NSJ-32</strain>
    </source>
</reference>
<proteinExistence type="predicted"/>
<dbReference type="GO" id="GO:0016747">
    <property type="term" value="F:acyltransferase activity, transferring groups other than amino-acyl groups"/>
    <property type="evidence" value="ECO:0007669"/>
    <property type="project" value="InterPro"/>
</dbReference>
<dbReference type="CDD" id="cd04301">
    <property type="entry name" value="NAT_SF"/>
    <property type="match status" value="1"/>
</dbReference>
<comment type="caution">
    <text evidence="2">The sequence shown here is derived from an EMBL/GenBank/DDBJ whole genome shotgun (WGS) entry which is preliminary data.</text>
</comment>
<sequence length="206" mass="23455">MSDCLTPITLENFDRIYQRVTRDFPDNEHPPYGAMRSRTKRGVSEGFLFQADGIDCAYVFTVTEPEQNVVLLYLLAVYEEYRGSGIGGRFMKALGEQFAQTAGILIEVEKPELAQSDAERRTRTRRIAFYERAGYAIVPGFEYYSIWDVPYHIMALPRRRAMEDLAAGAPAALRGAYLKLIGQNNIHKLVIRTQAQKFTDEKENAT</sequence>
<dbReference type="AlphaFoldDB" id="A0A926DRU1"/>
<dbReference type="PROSITE" id="PS51186">
    <property type="entry name" value="GNAT"/>
    <property type="match status" value="1"/>
</dbReference>
<evidence type="ECO:0000313" key="3">
    <source>
        <dbReference type="Proteomes" id="UP000657006"/>
    </source>
</evidence>
<dbReference type="Proteomes" id="UP000657006">
    <property type="component" value="Unassembled WGS sequence"/>
</dbReference>
<evidence type="ECO:0000313" key="2">
    <source>
        <dbReference type="EMBL" id="MBC8542876.1"/>
    </source>
</evidence>
<organism evidence="2 3">
    <name type="scientific">Bianquea renquensis</name>
    <dbReference type="NCBI Taxonomy" id="2763661"/>
    <lineage>
        <taxon>Bacteria</taxon>
        <taxon>Bacillati</taxon>
        <taxon>Bacillota</taxon>
        <taxon>Clostridia</taxon>
        <taxon>Eubacteriales</taxon>
        <taxon>Bianqueaceae</taxon>
        <taxon>Bianquea</taxon>
    </lineage>
</organism>
<feature type="domain" description="N-acetyltransferase" evidence="1">
    <location>
        <begin position="3"/>
        <end position="156"/>
    </location>
</feature>
<protein>
    <submittedName>
        <fullName evidence="2">GNAT family N-acetyltransferase</fullName>
    </submittedName>
</protein>
<dbReference type="SUPFAM" id="SSF55729">
    <property type="entry name" value="Acyl-CoA N-acyltransferases (Nat)"/>
    <property type="match status" value="1"/>
</dbReference>